<protein>
    <submittedName>
        <fullName evidence="1">Uncharacterized protein</fullName>
    </submittedName>
</protein>
<dbReference type="AlphaFoldDB" id="A0A846YFF9"/>
<dbReference type="RefSeq" id="WP_062973365.1">
    <property type="nucleotide sequence ID" value="NZ_JAAXOT010000002.1"/>
</dbReference>
<evidence type="ECO:0000313" key="1">
    <source>
        <dbReference type="EMBL" id="NKY55569.1"/>
    </source>
</evidence>
<reference evidence="1 2" key="1">
    <citation type="submission" date="2020-04" db="EMBL/GenBank/DDBJ databases">
        <title>MicrobeNet Type strains.</title>
        <authorList>
            <person name="Nicholson A.C."/>
        </authorList>
    </citation>
    <scope>NUCLEOTIDE SEQUENCE [LARGE SCALE GENOMIC DNA]</scope>
    <source>
        <strain evidence="1 2">JCM 3332</strain>
    </source>
</reference>
<accession>A0A846YFF9</accession>
<comment type="caution">
    <text evidence="1">The sequence shown here is derived from an EMBL/GenBank/DDBJ whole genome shotgun (WGS) entry which is preliminary data.</text>
</comment>
<gene>
    <name evidence="1" type="ORF">HGA15_05200</name>
</gene>
<evidence type="ECO:0000313" key="2">
    <source>
        <dbReference type="Proteomes" id="UP000570678"/>
    </source>
</evidence>
<proteinExistence type="predicted"/>
<dbReference type="EMBL" id="JAAXOT010000002">
    <property type="protein sequence ID" value="NKY55569.1"/>
    <property type="molecule type" value="Genomic_DNA"/>
</dbReference>
<name>A0A846YFF9_9NOCA</name>
<keyword evidence="2" id="KW-1185">Reference proteome</keyword>
<organism evidence="1 2">
    <name type="scientific">Nocardia flavorosea</name>
    <dbReference type="NCBI Taxonomy" id="53429"/>
    <lineage>
        <taxon>Bacteria</taxon>
        <taxon>Bacillati</taxon>
        <taxon>Actinomycetota</taxon>
        <taxon>Actinomycetes</taxon>
        <taxon>Mycobacteriales</taxon>
        <taxon>Nocardiaceae</taxon>
        <taxon>Nocardia</taxon>
    </lineage>
</organism>
<sequence>MATNATGIADGIIKAAATMYDTLHNGLMWKGEAKVAAEGKADREQTQMRAIATAYDDLAAAATGAYQAMEHTLTEIKVLFRNYAHAPVMVGEDWSVTGVEDWNSEAGIQLARLPGLAEALMTADAQWGARLADANAELERMASDETLTAVVNAVKQIKTDDPRALPDEIAESPWAHWKPDVPAMTAAAISGAMTDGVKMGLEGAAKTADDAAVLKWVQDWGKYAPGITRLGIIGNAIGTVPAIVNDIEGGMAPAEAIVSESAGTATGMVTGTVLGSVIGSAATGALAGSAVPGVGTAIGFVSGIVIGGATAYGTSKGIQKLW</sequence>
<dbReference type="Proteomes" id="UP000570678">
    <property type="component" value="Unassembled WGS sequence"/>
</dbReference>